<dbReference type="GO" id="GO:0003677">
    <property type="term" value="F:DNA binding"/>
    <property type="evidence" value="ECO:0007669"/>
    <property type="project" value="UniProtKB-KW"/>
</dbReference>
<proteinExistence type="inferred from homology"/>
<dbReference type="PANTHER" id="PTHR30346:SF29">
    <property type="entry name" value="LYSR SUBSTRATE-BINDING"/>
    <property type="match status" value="1"/>
</dbReference>
<dbReference type="InterPro" id="IPR005119">
    <property type="entry name" value="LysR_subst-bd"/>
</dbReference>
<keyword evidence="4" id="KW-0804">Transcription</keyword>
<evidence type="ECO:0000313" key="7">
    <source>
        <dbReference type="EMBL" id="SPF67028.1"/>
    </source>
</evidence>
<organism evidence="7 8">
    <name type="scientific">Propionibacterium ruminifibrarum</name>
    <dbReference type="NCBI Taxonomy" id="1962131"/>
    <lineage>
        <taxon>Bacteria</taxon>
        <taxon>Bacillati</taxon>
        <taxon>Actinomycetota</taxon>
        <taxon>Actinomycetes</taxon>
        <taxon>Propionibacteriales</taxon>
        <taxon>Propionibacteriaceae</taxon>
        <taxon>Propionibacterium</taxon>
    </lineage>
</organism>
<dbReference type="InterPro" id="IPR036390">
    <property type="entry name" value="WH_DNA-bd_sf"/>
</dbReference>
<evidence type="ECO:0000256" key="4">
    <source>
        <dbReference type="ARBA" id="ARBA00023163"/>
    </source>
</evidence>
<dbReference type="Gene3D" id="3.40.190.10">
    <property type="entry name" value="Periplasmic binding protein-like II"/>
    <property type="match status" value="2"/>
</dbReference>
<reference evidence="8" key="1">
    <citation type="submission" date="2018-02" db="EMBL/GenBank/DDBJ databases">
        <authorList>
            <person name="Hornung B."/>
        </authorList>
    </citation>
    <scope>NUCLEOTIDE SEQUENCE [LARGE SCALE GENOMIC DNA]</scope>
</reference>
<dbReference type="PROSITE" id="PS50931">
    <property type="entry name" value="HTH_LYSR"/>
    <property type="match status" value="1"/>
</dbReference>
<name>A0A375HZ61_9ACTN</name>
<accession>A0A375HZ61</accession>
<dbReference type="AlphaFoldDB" id="A0A375HZ61"/>
<keyword evidence="3" id="KW-0238">DNA-binding</keyword>
<dbReference type="InterPro" id="IPR000847">
    <property type="entry name" value="LysR_HTH_N"/>
</dbReference>
<keyword evidence="2" id="KW-0805">Transcription regulation</keyword>
<keyword evidence="8" id="KW-1185">Reference proteome</keyword>
<dbReference type="EMBL" id="OMOH01000001">
    <property type="protein sequence ID" value="SPF67028.1"/>
    <property type="molecule type" value="Genomic_DNA"/>
</dbReference>
<sequence>MHREGGVTGAAGRLSISASAVSQQLARLEREVGVAVIERTVSGAVLTPAGRALAAGAERIENELVELSSTLRSYADGVTGTIRVGAFPTFINAILLPYRRDLTATTPGIDVRIAEIEEPEGMTLLRSGRLDVLCLERDTNPETAPQGYTDAPVYDEPWVLITHVGNGPIASRRDLDGLTWLRQPPGSAGNHAMERITASMARPIRSPHMHYSYSTGVAMVAEGLGATVLPQLALTDVNRPEVRVTALPGLGVRRLLVRHRTRAVQSEPALAQFLDQLCTWCGRLPARVRTGPGLGHAEQRPHPGQTSP</sequence>
<feature type="region of interest" description="Disordered" evidence="5">
    <location>
        <begin position="289"/>
        <end position="308"/>
    </location>
</feature>
<dbReference type="SUPFAM" id="SSF53850">
    <property type="entry name" value="Periplasmic binding protein-like II"/>
    <property type="match status" value="1"/>
</dbReference>
<gene>
    <name evidence="7" type="ORF">PROPJV5_0036</name>
</gene>
<evidence type="ECO:0000256" key="1">
    <source>
        <dbReference type="ARBA" id="ARBA00009437"/>
    </source>
</evidence>
<evidence type="ECO:0000313" key="8">
    <source>
        <dbReference type="Proteomes" id="UP000265962"/>
    </source>
</evidence>
<dbReference type="Pfam" id="PF00126">
    <property type="entry name" value="HTH_1"/>
    <property type="match status" value="1"/>
</dbReference>
<dbReference type="PANTHER" id="PTHR30346">
    <property type="entry name" value="TRANSCRIPTIONAL DUAL REGULATOR HCAR-RELATED"/>
    <property type="match status" value="1"/>
</dbReference>
<evidence type="ECO:0000259" key="6">
    <source>
        <dbReference type="PROSITE" id="PS50931"/>
    </source>
</evidence>
<dbReference type="GO" id="GO:0032993">
    <property type="term" value="C:protein-DNA complex"/>
    <property type="evidence" value="ECO:0007669"/>
    <property type="project" value="TreeGrafter"/>
</dbReference>
<dbReference type="Pfam" id="PF03466">
    <property type="entry name" value="LysR_substrate"/>
    <property type="match status" value="1"/>
</dbReference>
<comment type="similarity">
    <text evidence="1">Belongs to the LysR transcriptional regulatory family.</text>
</comment>
<dbReference type="InterPro" id="IPR036388">
    <property type="entry name" value="WH-like_DNA-bd_sf"/>
</dbReference>
<dbReference type="Proteomes" id="UP000265962">
    <property type="component" value="Unassembled WGS sequence"/>
</dbReference>
<dbReference type="SUPFAM" id="SSF46785">
    <property type="entry name" value="Winged helix' DNA-binding domain"/>
    <property type="match status" value="1"/>
</dbReference>
<evidence type="ECO:0000256" key="3">
    <source>
        <dbReference type="ARBA" id="ARBA00023125"/>
    </source>
</evidence>
<dbReference type="Gene3D" id="1.10.10.10">
    <property type="entry name" value="Winged helix-like DNA-binding domain superfamily/Winged helix DNA-binding domain"/>
    <property type="match status" value="1"/>
</dbReference>
<dbReference type="GO" id="GO:0003700">
    <property type="term" value="F:DNA-binding transcription factor activity"/>
    <property type="evidence" value="ECO:0007669"/>
    <property type="project" value="InterPro"/>
</dbReference>
<feature type="domain" description="HTH lysR-type" evidence="6">
    <location>
        <begin position="1"/>
        <end position="47"/>
    </location>
</feature>
<evidence type="ECO:0000256" key="5">
    <source>
        <dbReference type="SAM" id="MobiDB-lite"/>
    </source>
</evidence>
<evidence type="ECO:0000256" key="2">
    <source>
        <dbReference type="ARBA" id="ARBA00023015"/>
    </source>
</evidence>
<protein>
    <submittedName>
        <fullName evidence="7">Transcription regulator HTH, LysR</fullName>
    </submittedName>
</protein>